<feature type="region of interest" description="Disordered" evidence="5">
    <location>
        <begin position="67"/>
        <end position="127"/>
    </location>
</feature>
<evidence type="ECO:0000313" key="9">
    <source>
        <dbReference type="Proteomes" id="UP001591681"/>
    </source>
</evidence>
<evidence type="ECO:0000256" key="5">
    <source>
        <dbReference type="SAM" id="MobiDB-lite"/>
    </source>
</evidence>
<keyword evidence="3 6" id="KW-1133">Transmembrane helix</keyword>
<keyword evidence="4 6" id="KW-0472">Membrane</keyword>
<evidence type="ECO:0000256" key="1">
    <source>
        <dbReference type="ARBA" id="ARBA00004141"/>
    </source>
</evidence>
<accession>A0ABD1KSH6</accession>
<protein>
    <recommendedName>
        <fullName evidence="7">Ubiquitin-like domain-containing protein</fullName>
    </recommendedName>
</protein>
<feature type="transmembrane region" description="Helical" evidence="6">
    <location>
        <begin position="315"/>
        <end position="334"/>
    </location>
</feature>
<feature type="transmembrane region" description="Helical" evidence="6">
    <location>
        <begin position="17"/>
        <end position="37"/>
    </location>
</feature>
<feature type="compositionally biased region" description="Polar residues" evidence="5">
    <location>
        <begin position="112"/>
        <end position="124"/>
    </location>
</feature>
<proteinExistence type="predicted"/>
<evidence type="ECO:0000259" key="7">
    <source>
        <dbReference type="PROSITE" id="PS50053"/>
    </source>
</evidence>
<evidence type="ECO:0000256" key="6">
    <source>
        <dbReference type="SAM" id="Phobius"/>
    </source>
</evidence>
<dbReference type="AlphaFoldDB" id="A0ABD1KSH6"/>
<dbReference type="GO" id="GO:0016020">
    <property type="term" value="C:membrane"/>
    <property type="evidence" value="ECO:0007669"/>
    <property type="project" value="UniProtKB-SubCell"/>
</dbReference>
<feature type="region of interest" description="Disordered" evidence="5">
    <location>
        <begin position="242"/>
        <end position="272"/>
    </location>
</feature>
<dbReference type="PROSITE" id="PS50053">
    <property type="entry name" value="UBIQUITIN_2"/>
    <property type="match status" value="1"/>
</dbReference>
<sequence length="336" mass="36325">MTLCALAMLEAGVGSEVTLVGGLCLLVLATILAWLSTHVPENEDRMMGTIISRGASVRLVGSGALGSSDYRRAVPSSDHPTEAQSTEDTQEDKPEDEDSREGIAGGEETSLEQDTSHTTGSTAPAVNGEDQLLNIQGLHKRTAPSPGPVPTSSPMPTEKTHEYTEERTTPADITVRLKFFDDTEELATLCPQDTIGNLKSKYFSGKEHQTKLIFQGQLLRDPSRSLLSLNITHNSVVHCHISQNPPSEGTVSEGERTTARGSSGSPADPRVESTLVGVSDRGQDMGSMVVPVFAVMLGVIWYFRIHYRYLFTTPASISLVGVTIVFALVIYSMYER</sequence>
<dbReference type="Gene3D" id="3.10.20.90">
    <property type="entry name" value="Phosphatidylinositol 3-kinase Catalytic Subunit, Chain A, domain 1"/>
    <property type="match status" value="1"/>
</dbReference>
<dbReference type="InterPro" id="IPR040352">
    <property type="entry name" value="TMUB1/2"/>
</dbReference>
<feature type="compositionally biased region" description="Basic and acidic residues" evidence="5">
    <location>
        <begin position="158"/>
        <end position="169"/>
    </location>
</feature>
<dbReference type="PANTHER" id="PTHR14557">
    <property type="entry name" value="PROTEIN C7ORF21"/>
    <property type="match status" value="1"/>
</dbReference>
<comment type="caution">
    <text evidence="8">The sequence shown here is derived from an EMBL/GenBank/DDBJ whole genome shotgun (WGS) entry which is preliminary data.</text>
</comment>
<evidence type="ECO:0000256" key="3">
    <source>
        <dbReference type="ARBA" id="ARBA00022989"/>
    </source>
</evidence>
<dbReference type="SMART" id="SM00213">
    <property type="entry name" value="UBQ"/>
    <property type="match status" value="1"/>
</dbReference>
<feature type="transmembrane region" description="Helical" evidence="6">
    <location>
        <begin position="285"/>
        <end position="303"/>
    </location>
</feature>
<keyword evidence="9" id="KW-1185">Reference proteome</keyword>
<dbReference type="PANTHER" id="PTHR14557:SF4">
    <property type="entry name" value="TRANSMEMBRANE AND UBIQUITIN-LIKE DOMAIN-CONTAINING PROTEIN 2"/>
    <property type="match status" value="1"/>
</dbReference>
<comment type="subcellular location">
    <subcellularLocation>
        <location evidence="1">Membrane</location>
        <topology evidence="1">Multi-pass membrane protein</topology>
    </subcellularLocation>
</comment>
<dbReference type="EMBL" id="JBHFQA010000003">
    <property type="protein sequence ID" value="KAL2101718.1"/>
    <property type="molecule type" value="Genomic_DNA"/>
</dbReference>
<dbReference type="InterPro" id="IPR029071">
    <property type="entry name" value="Ubiquitin-like_domsf"/>
</dbReference>
<dbReference type="SUPFAM" id="SSF54236">
    <property type="entry name" value="Ubiquitin-like"/>
    <property type="match status" value="1"/>
</dbReference>
<keyword evidence="2 6" id="KW-0812">Transmembrane</keyword>
<feature type="compositionally biased region" description="Acidic residues" evidence="5">
    <location>
        <begin position="88"/>
        <end position="99"/>
    </location>
</feature>
<feature type="domain" description="Ubiquitin-like" evidence="7">
    <location>
        <begin position="173"/>
        <end position="246"/>
    </location>
</feature>
<feature type="region of interest" description="Disordered" evidence="5">
    <location>
        <begin position="139"/>
        <end position="170"/>
    </location>
</feature>
<organism evidence="8 9">
    <name type="scientific">Coilia grayii</name>
    <name type="common">Gray's grenadier anchovy</name>
    <dbReference type="NCBI Taxonomy" id="363190"/>
    <lineage>
        <taxon>Eukaryota</taxon>
        <taxon>Metazoa</taxon>
        <taxon>Chordata</taxon>
        <taxon>Craniata</taxon>
        <taxon>Vertebrata</taxon>
        <taxon>Euteleostomi</taxon>
        <taxon>Actinopterygii</taxon>
        <taxon>Neopterygii</taxon>
        <taxon>Teleostei</taxon>
        <taxon>Clupei</taxon>
        <taxon>Clupeiformes</taxon>
        <taxon>Clupeoidei</taxon>
        <taxon>Engraulidae</taxon>
        <taxon>Coilinae</taxon>
        <taxon>Coilia</taxon>
    </lineage>
</organism>
<evidence type="ECO:0000313" key="8">
    <source>
        <dbReference type="EMBL" id="KAL2101718.1"/>
    </source>
</evidence>
<evidence type="ECO:0000256" key="4">
    <source>
        <dbReference type="ARBA" id="ARBA00023136"/>
    </source>
</evidence>
<dbReference type="Proteomes" id="UP001591681">
    <property type="component" value="Unassembled WGS sequence"/>
</dbReference>
<dbReference type="InterPro" id="IPR000626">
    <property type="entry name" value="Ubiquitin-like_dom"/>
</dbReference>
<name>A0ABD1KSH6_9TELE</name>
<evidence type="ECO:0000256" key="2">
    <source>
        <dbReference type="ARBA" id="ARBA00022692"/>
    </source>
</evidence>
<reference evidence="8 9" key="1">
    <citation type="submission" date="2024-09" db="EMBL/GenBank/DDBJ databases">
        <title>A chromosome-level genome assembly of Gray's grenadier anchovy, Coilia grayii.</title>
        <authorList>
            <person name="Fu Z."/>
        </authorList>
    </citation>
    <scope>NUCLEOTIDE SEQUENCE [LARGE SCALE GENOMIC DNA]</scope>
    <source>
        <strain evidence="8">G4</strain>
        <tissue evidence="8">Muscle</tissue>
    </source>
</reference>
<dbReference type="Pfam" id="PF00240">
    <property type="entry name" value="ubiquitin"/>
    <property type="match status" value="1"/>
</dbReference>
<gene>
    <name evidence="8" type="ORF">ACEWY4_003479</name>
</gene>